<dbReference type="CDD" id="cd07477">
    <property type="entry name" value="Peptidases_S8_Subtilisin_subset"/>
    <property type="match status" value="1"/>
</dbReference>
<dbReference type="InterPro" id="IPR000209">
    <property type="entry name" value="Peptidase_S8/S53_dom"/>
</dbReference>
<feature type="active site" description="Charge relay system" evidence="6">
    <location>
        <position position="274"/>
    </location>
</feature>
<sequence length="339" mass="33866">MPPERVGLLARDRRVALIEPDLVVVAFPSTGNPAGGSVGVSQSLQTLPTGVNRIEADQNPNLGTGIKVAIIDTGIDTKHPDLSVAGGISFASGRSSNFNDGNGHGTHVAGIVAALDNAIGVVGMAPGVKLYAVRVLDSSGSGTLSRVIKGLDWAANNRMQVANMSLGGAGYSSAMCSSIANAVGKGVTVVVAAGNSASDASGFTPANCLEAITVSAMADSNGISGGGGPMTPYGADDTFATFSNFGSNVDIAAPGVNIYSTYKDQRYATLSGTSMATPHVSGAAALYIATYKANHGGAFPSVAEVVNALMTNAWLQSAPEGFTGDSDGSAEPLVNAGGL</sequence>
<comment type="similarity">
    <text evidence="1 6 7">Belongs to the peptidase S8 family.</text>
</comment>
<dbReference type="InterPro" id="IPR023827">
    <property type="entry name" value="Peptidase_S8_Asp-AS"/>
</dbReference>
<accession>A0A932CLB8</accession>
<reference evidence="9" key="1">
    <citation type="submission" date="2020-07" db="EMBL/GenBank/DDBJ databases">
        <title>Huge and variable diversity of episymbiotic CPR bacteria and DPANN archaea in groundwater ecosystems.</title>
        <authorList>
            <person name="He C.Y."/>
            <person name="Keren R."/>
            <person name="Whittaker M."/>
            <person name="Farag I.F."/>
            <person name="Doudna J."/>
            <person name="Cate J.H.D."/>
            <person name="Banfield J.F."/>
        </authorList>
    </citation>
    <scope>NUCLEOTIDE SEQUENCE</scope>
    <source>
        <strain evidence="9">NC_groundwater_672_Ag_B-0.1um_62_36</strain>
    </source>
</reference>
<evidence type="ECO:0000259" key="8">
    <source>
        <dbReference type="Pfam" id="PF00082"/>
    </source>
</evidence>
<evidence type="ECO:0000256" key="5">
    <source>
        <dbReference type="ARBA" id="ARBA00022825"/>
    </source>
</evidence>
<evidence type="ECO:0000256" key="4">
    <source>
        <dbReference type="ARBA" id="ARBA00022801"/>
    </source>
</evidence>
<evidence type="ECO:0000256" key="7">
    <source>
        <dbReference type="RuleBase" id="RU003355"/>
    </source>
</evidence>
<name>A0A932CLB8_UNCTE</name>
<dbReference type="InterPro" id="IPR015500">
    <property type="entry name" value="Peptidase_S8_subtilisin-rel"/>
</dbReference>
<dbReference type="InterPro" id="IPR023828">
    <property type="entry name" value="Peptidase_S8_Ser-AS"/>
</dbReference>
<dbReference type="PROSITE" id="PS00138">
    <property type="entry name" value="SUBTILASE_SER"/>
    <property type="match status" value="1"/>
</dbReference>
<evidence type="ECO:0000256" key="2">
    <source>
        <dbReference type="ARBA" id="ARBA00022670"/>
    </source>
</evidence>
<keyword evidence="5 6" id="KW-0720">Serine protease</keyword>
<dbReference type="PANTHER" id="PTHR43806:SF11">
    <property type="entry name" value="CEREVISIN-RELATED"/>
    <property type="match status" value="1"/>
</dbReference>
<gene>
    <name evidence="9" type="ORF">HYY20_00115</name>
</gene>
<evidence type="ECO:0000313" key="10">
    <source>
        <dbReference type="Proteomes" id="UP000769766"/>
    </source>
</evidence>
<feature type="active site" description="Charge relay system" evidence="6">
    <location>
        <position position="104"/>
    </location>
</feature>
<dbReference type="PROSITE" id="PS00136">
    <property type="entry name" value="SUBTILASE_ASP"/>
    <property type="match status" value="1"/>
</dbReference>
<organism evidence="9 10">
    <name type="scientific">Tectimicrobiota bacterium</name>
    <dbReference type="NCBI Taxonomy" id="2528274"/>
    <lineage>
        <taxon>Bacteria</taxon>
        <taxon>Pseudomonadati</taxon>
        <taxon>Nitrospinota/Tectimicrobiota group</taxon>
        <taxon>Candidatus Tectimicrobiota</taxon>
    </lineage>
</organism>
<evidence type="ECO:0000256" key="3">
    <source>
        <dbReference type="ARBA" id="ARBA00022723"/>
    </source>
</evidence>
<dbReference type="Proteomes" id="UP000769766">
    <property type="component" value="Unassembled WGS sequence"/>
</dbReference>
<dbReference type="EMBL" id="JACPRF010000004">
    <property type="protein sequence ID" value="MBI2875269.1"/>
    <property type="molecule type" value="Genomic_DNA"/>
</dbReference>
<feature type="active site" description="Charge relay system" evidence="6">
    <location>
        <position position="72"/>
    </location>
</feature>
<keyword evidence="3" id="KW-0479">Metal-binding</keyword>
<dbReference type="PROSITE" id="PS51892">
    <property type="entry name" value="SUBTILASE"/>
    <property type="match status" value="1"/>
</dbReference>
<dbReference type="InterPro" id="IPR050131">
    <property type="entry name" value="Peptidase_S8_subtilisin-like"/>
</dbReference>
<evidence type="ECO:0000256" key="1">
    <source>
        <dbReference type="ARBA" id="ARBA00011073"/>
    </source>
</evidence>
<evidence type="ECO:0000256" key="6">
    <source>
        <dbReference type="PROSITE-ProRule" id="PRU01240"/>
    </source>
</evidence>
<dbReference type="InterPro" id="IPR034202">
    <property type="entry name" value="Subtilisin_Carlsberg-like"/>
</dbReference>
<dbReference type="GO" id="GO:0006508">
    <property type="term" value="P:proteolysis"/>
    <property type="evidence" value="ECO:0007669"/>
    <property type="project" value="UniProtKB-KW"/>
</dbReference>
<comment type="caution">
    <text evidence="9">The sequence shown here is derived from an EMBL/GenBank/DDBJ whole genome shotgun (WGS) entry which is preliminary data.</text>
</comment>
<dbReference type="InterPro" id="IPR022398">
    <property type="entry name" value="Peptidase_S8_His-AS"/>
</dbReference>
<dbReference type="InterPro" id="IPR036852">
    <property type="entry name" value="Peptidase_S8/S53_dom_sf"/>
</dbReference>
<dbReference type="PRINTS" id="PR00723">
    <property type="entry name" value="SUBTILISIN"/>
</dbReference>
<keyword evidence="4 6" id="KW-0378">Hydrolase</keyword>
<dbReference type="GO" id="GO:0004252">
    <property type="term" value="F:serine-type endopeptidase activity"/>
    <property type="evidence" value="ECO:0007669"/>
    <property type="project" value="UniProtKB-UniRule"/>
</dbReference>
<feature type="domain" description="Peptidase S8/S53" evidence="8">
    <location>
        <begin position="63"/>
        <end position="313"/>
    </location>
</feature>
<dbReference type="SUPFAM" id="SSF52743">
    <property type="entry name" value="Subtilisin-like"/>
    <property type="match status" value="1"/>
</dbReference>
<dbReference type="GO" id="GO:0046872">
    <property type="term" value="F:metal ion binding"/>
    <property type="evidence" value="ECO:0007669"/>
    <property type="project" value="UniProtKB-KW"/>
</dbReference>
<dbReference type="PANTHER" id="PTHR43806">
    <property type="entry name" value="PEPTIDASE S8"/>
    <property type="match status" value="1"/>
</dbReference>
<proteinExistence type="inferred from homology"/>
<dbReference type="Pfam" id="PF00082">
    <property type="entry name" value="Peptidase_S8"/>
    <property type="match status" value="1"/>
</dbReference>
<dbReference type="AlphaFoldDB" id="A0A932CLB8"/>
<evidence type="ECO:0000313" key="9">
    <source>
        <dbReference type="EMBL" id="MBI2875269.1"/>
    </source>
</evidence>
<dbReference type="PROSITE" id="PS00137">
    <property type="entry name" value="SUBTILASE_HIS"/>
    <property type="match status" value="1"/>
</dbReference>
<dbReference type="Gene3D" id="3.40.50.200">
    <property type="entry name" value="Peptidase S8/S53 domain"/>
    <property type="match status" value="1"/>
</dbReference>
<protein>
    <submittedName>
        <fullName evidence="9">S8 family peptidase</fullName>
    </submittedName>
</protein>
<keyword evidence="2 6" id="KW-0645">Protease</keyword>